<feature type="region of interest" description="Disordered" evidence="1">
    <location>
        <begin position="68"/>
        <end position="87"/>
    </location>
</feature>
<evidence type="ECO:0000256" key="1">
    <source>
        <dbReference type="SAM" id="MobiDB-lite"/>
    </source>
</evidence>
<sequence>MARKVSNSICAIGSMQKMRFMRMFASVSTPKRGLDFDWDEIGHSRTAEFGDQTYFTCRWHKEGTWETSGVGSNLATAQREAKRGGGD</sequence>
<dbReference type="EMBL" id="CABFOC020000035">
    <property type="protein sequence ID" value="CAH0050623.1"/>
    <property type="molecule type" value="Genomic_DNA"/>
</dbReference>
<keyword evidence="3" id="KW-1185">Reference proteome</keyword>
<dbReference type="AlphaFoldDB" id="A0A9N9Z827"/>
<gene>
    <name evidence="2" type="ORF">CSOL1703_00002597</name>
</gene>
<dbReference type="Proteomes" id="UP000775872">
    <property type="component" value="Unassembled WGS sequence"/>
</dbReference>
<evidence type="ECO:0000313" key="3">
    <source>
        <dbReference type="Proteomes" id="UP000775872"/>
    </source>
</evidence>
<name>A0A9N9Z827_9HYPO</name>
<accession>A0A9N9Z827</accession>
<reference evidence="2" key="1">
    <citation type="submission" date="2021-10" db="EMBL/GenBank/DDBJ databases">
        <authorList>
            <person name="Piombo E."/>
        </authorList>
    </citation>
    <scope>NUCLEOTIDE SEQUENCE</scope>
</reference>
<proteinExistence type="predicted"/>
<comment type="caution">
    <text evidence="2">The sequence shown here is derived from an EMBL/GenBank/DDBJ whole genome shotgun (WGS) entry which is preliminary data.</text>
</comment>
<evidence type="ECO:0000313" key="2">
    <source>
        <dbReference type="EMBL" id="CAH0050623.1"/>
    </source>
</evidence>
<protein>
    <submittedName>
        <fullName evidence="2">Uncharacterized protein</fullName>
    </submittedName>
</protein>
<organism evidence="2 3">
    <name type="scientific">Clonostachys solani</name>
    <dbReference type="NCBI Taxonomy" id="160281"/>
    <lineage>
        <taxon>Eukaryota</taxon>
        <taxon>Fungi</taxon>
        <taxon>Dikarya</taxon>
        <taxon>Ascomycota</taxon>
        <taxon>Pezizomycotina</taxon>
        <taxon>Sordariomycetes</taxon>
        <taxon>Hypocreomycetidae</taxon>
        <taxon>Hypocreales</taxon>
        <taxon>Bionectriaceae</taxon>
        <taxon>Clonostachys</taxon>
    </lineage>
</organism>